<keyword evidence="4" id="KW-1185">Reference proteome</keyword>
<dbReference type="RefSeq" id="WP_060930336.1">
    <property type="nucleotide sequence ID" value="NZ_KQ959775.1"/>
</dbReference>
<gene>
    <name evidence="3" type="ORF">HMPREF1866_00363</name>
</gene>
<feature type="domain" description="HTH cro/C1-type" evidence="2">
    <location>
        <begin position="5"/>
        <end position="59"/>
    </location>
</feature>
<dbReference type="PROSITE" id="PS50943">
    <property type="entry name" value="HTH_CROC1"/>
    <property type="match status" value="1"/>
</dbReference>
<dbReference type="STRING" id="467210.HMPREF1866_00363"/>
<dbReference type="AlphaFoldDB" id="A0A133ZYS3"/>
<dbReference type="Gene3D" id="1.10.260.40">
    <property type="entry name" value="lambda repressor-like DNA-binding domains"/>
    <property type="match status" value="1"/>
</dbReference>
<dbReference type="InterPro" id="IPR010982">
    <property type="entry name" value="Lambda_DNA-bd_dom_sf"/>
</dbReference>
<evidence type="ECO:0000256" key="1">
    <source>
        <dbReference type="ARBA" id="ARBA00023125"/>
    </source>
</evidence>
<dbReference type="EMBL" id="LSDA01000011">
    <property type="protein sequence ID" value="KXB60582.1"/>
    <property type="molecule type" value="Genomic_DNA"/>
</dbReference>
<accession>A0A133ZYS3</accession>
<dbReference type="GO" id="GO:0003677">
    <property type="term" value="F:DNA binding"/>
    <property type="evidence" value="ECO:0007669"/>
    <property type="project" value="UniProtKB-KW"/>
</dbReference>
<keyword evidence="1 3" id="KW-0238">DNA-binding</keyword>
<organism evidence="3 4">
    <name type="scientific">Lachnoanaerobaculum saburreum</name>
    <dbReference type="NCBI Taxonomy" id="467210"/>
    <lineage>
        <taxon>Bacteria</taxon>
        <taxon>Bacillati</taxon>
        <taxon>Bacillota</taxon>
        <taxon>Clostridia</taxon>
        <taxon>Lachnospirales</taxon>
        <taxon>Lachnospiraceae</taxon>
        <taxon>Lachnoanaerobaculum</taxon>
    </lineage>
</organism>
<dbReference type="Pfam" id="PF12844">
    <property type="entry name" value="HTH_19"/>
    <property type="match status" value="1"/>
</dbReference>
<sequence length="121" mass="13869">MGERLKELRKTLGLTLESFGEKVGVGKSSISRLENGTNNLTEQMILAICREFNVNEEWLRSGEGEMFIKLDRETEIARLTRDLLLEEEDSFKNRVISVLAKLTPEQWELLSEIAEGLIKKD</sequence>
<dbReference type="InterPro" id="IPR001387">
    <property type="entry name" value="Cro/C1-type_HTH"/>
</dbReference>
<reference evidence="4" key="1">
    <citation type="submission" date="2016-01" db="EMBL/GenBank/DDBJ databases">
        <authorList>
            <person name="Mitreva M."/>
            <person name="Pepin K.H."/>
            <person name="Mihindukulasuriya K.A."/>
            <person name="Fulton R."/>
            <person name="Fronick C."/>
            <person name="O'Laughlin M."/>
            <person name="Miner T."/>
            <person name="Herter B."/>
            <person name="Rosa B.A."/>
            <person name="Cordes M."/>
            <person name="Tomlinson C."/>
            <person name="Wollam A."/>
            <person name="Palsikar V.B."/>
            <person name="Mardis E.R."/>
            <person name="Wilson R.K."/>
        </authorList>
    </citation>
    <scope>NUCLEOTIDE SEQUENCE [LARGE SCALE GENOMIC DNA]</scope>
    <source>
        <strain evidence="4">DNF00896</strain>
    </source>
</reference>
<dbReference type="Proteomes" id="UP000070394">
    <property type="component" value="Unassembled WGS sequence"/>
</dbReference>
<dbReference type="PANTHER" id="PTHR46558:SF11">
    <property type="entry name" value="HTH-TYPE TRANSCRIPTIONAL REGULATOR XRE"/>
    <property type="match status" value="1"/>
</dbReference>
<evidence type="ECO:0000313" key="4">
    <source>
        <dbReference type="Proteomes" id="UP000070394"/>
    </source>
</evidence>
<dbReference type="PATRIC" id="fig|467210.3.peg.358"/>
<proteinExistence type="predicted"/>
<dbReference type="SMART" id="SM00530">
    <property type="entry name" value="HTH_XRE"/>
    <property type="match status" value="1"/>
</dbReference>
<evidence type="ECO:0000313" key="3">
    <source>
        <dbReference type="EMBL" id="KXB60582.1"/>
    </source>
</evidence>
<comment type="caution">
    <text evidence="3">The sequence shown here is derived from an EMBL/GenBank/DDBJ whole genome shotgun (WGS) entry which is preliminary data.</text>
</comment>
<dbReference type="PANTHER" id="PTHR46558">
    <property type="entry name" value="TRACRIPTIONAL REGULATORY PROTEIN-RELATED-RELATED"/>
    <property type="match status" value="1"/>
</dbReference>
<evidence type="ECO:0000259" key="2">
    <source>
        <dbReference type="PROSITE" id="PS50943"/>
    </source>
</evidence>
<name>A0A133ZYS3_9FIRM</name>
<protein>
    <submittedName>
        <fullName evidence="3">DNA-binding helix-turn-helix protein</fullName>
    </submittedName>
</protein>
<dbReference type="CDD" id="cd00093">
    <property type="entry name" value="HTH_XRE"/>
    <property type="match status" value="1"/>
</dbReference>
<dbReference type="SUPFAM" id="SSF47413">
    <property type="entry name" value="lambda repressor-like DNA-binding domains"/>
    <property type="match status" value="1"/>
</dbReference>
<dbReference type="OrthoDB" id="2735991at2"/>